<evidence type="ECO:0000313" key="11">
    <source>
        <dbReference type="Proteomes" id="UP000290572"/>
    </source>
</evidence>
<sequence>MKSFTEEDLKTMKKENIESKRTESPSGQSSSGDAELFTPECVQQDDEDKHKTTYRFVCPHVGQFRCSLTSLVFVMEGEGEVLYRVVSWDPRLFVGFDQKMTPAGPLYNIDCFNGSLSKLHLPHCEIFSEKNKDSLDVAHFTCGNVEIMKPLQVTETHVMIDIKGSEYSLCCQPEGCTVQPETEKFECDFGPNYHPTFEVFVNVETDEVRLSLLDKTEEKEVWVPRRILLTDFSVINCLYLQITSGKDADPPAQKRLTECEFVKKHRDKLIQKVLSVMIIADGLRTKDMIPDEMYSKVHAAEPRQEKTRLLLDVLNSGGAAVKAEFYRLLKKEEPHLVKELESGTSIPIKTTLDNSTTVQYAGLLHQLTMKARSTVRDIDPQNDLTFLRIRSKKHEIMVSTDKEYLLIVIQNPTE</sequence>
<evidence type="ECO:0000256" key="6">
    <source>
        <dbReference type="ARBA" id="ARBA00023198"/>
    </source>
</evidence>
<evidence type="ECO:0000256" key="4">
    <source>
        <dbReference type="ARBA" id="ARBA00022588"/>
    </source>
</evidence>
<dbReference type="PANTHER" id="PTHR46985">
    <property type="entry name" value="NACHT, LRR AND PYD DOMAINS-CONTAINING PROTEIN 1"/>
    <property type="match status" value="1"/>
</dbReference>
<protein>
    <submittedName>
        <fullName evidence="10">LRR and PYD domains-containing 3-like protein</fullName>
    </submittedName>
</protein>
<keyword evidence="11" id="KW-1185">Reference proteome</keyword>
<dbReference type="EMBL" id="QBIY01012649">
    <property type="protein sequence ID" value="RXN20154.1"/>
    <property type="molecule type" value="Genomic_DNA"/>
</dbReference>
<evidence type="ECO:0000259" key="8">
    <source>
        <dbReference type="PROSITE" id="PS50209"/>
    </source>
</evidence>
<dbReference type="Pfam" id="PF13553">
    <property type="entry name" value="FIIND"/>
    <property type="match status" value="1"/>
</dbReference>
<dbReference type="AlphaFoldDB" id="A0A498MLC4"/>
<dbReference type="SMART" id="SM00960">
    <property type="entry name" value="Robl_LC7"/>
    <property type="match status" value="1"/>
</dbReference>
<dbReference type="InterPro" id="IPR033516">
    <property type="entry name" value="CARD8/ASC/NALP1_CARD"/>
</dbReference>
<dbReference type="PANTHER" id="PTHR46985:SF2">
    <property type="entry name" value="APOPTOSIS-ASSOCIATED SPECK-LIKE PROTEIN CONTAINING A CARD"/>
    <property type="match status" value="1"/>
</dbReference>
<evidence type="ECO:0000256" key="2">
    <source>
        <dbReference type="ARBA" id="ARBA00007191"/>
    </source>
</evidence>
<dbReference type="Gene3D" id="3.30.450.30">
    <property type="entry name" value="Dynein light chain 2a, cytoplasmic"/>
    <property type="match status" value="1"/>
</dbReference>
<keyword evidence="3" id="KW-0963">Cytoplasm</keyword>
<dbReference type="PROSITE" id="PS51830">
    <property type="entry name" value="FIIND"/>
    <property type="match status" value="1"/>
</dbReference>
<dbReference type="Proteomes" id="UP000290572">
    <property type="component" value="Unassembled WGS sequence"/>
</dbReference>
<evidence type="ECO:0000256" key="5">
    <source>
        <dbReference type="ARBA" id="ARBA00022859"/>
    </source>
</evidence>
<evidence type="ECO:0000256" key="3">
    <source>
        <dbReference type="ARBA" id="ARBA00022490"/>
    </source>
</evidence>
<evidence type="ECO:0000259" key="9">
    <source>
        <dbReference type="PROSITE" id="PS51830"/>
    </source>
</evidence>
<dbReference type="SUPFAM" id="SSF47986">
    <property type="entry name" value="DEATH domain"/>
    <property type="match status" value="1"/>
</dbReference>
<dbReference type="GO" id="GO:0042981">
    <property type="term" value="P:regulation of apoptotic process"/>
    <property type="evidence" value="ECO:0007669"/>
    <property type="project" value="InterPro"/>
</dbReference>
<comment type="subcellular location">
    <subcellularLocation>
        <location evidence="1">Cytoplasm</location>
        <location evidence="1">Cytosol</location>
    </subcellularLocation>
</comment>
<dbReference type="PROSITE" id="PS50209">
    <property type="entry name" value="CARD"/>
    <property type="match status" value="1"/>
</dbReference>
<evidence type="ECO:0000313" key="10">
    <source>
        <dbReference type="EMBL" id="RXN20154.1"/>
    </source>
</evidence>
<keyword evidence="6" id="KW-0395">Inflammatory response</keyword>
<dbReference type="GO" id="GO:0005829">
    <property type="term" value="C:cytosol"/>
    <property type="evidence" value="ECO:0007669"/>
    <property type="project" value="UniProtKB-SubCell"/>
</dbReference>
<dbReference type="SUPFAM" id="SSF103196">
    <property type="entry name" value="Roadblock/LC7 domain"/>
    <property type="match status" value="1"/>
</dbReference>
<dbReference type="InterPro" id="IPR001315">
    <property type="entry name" value="CARD"/>
</dbReference>
<dbReference type="CDD" id="cd08330">
    <property type="entry name" value="CARD_ASC_NALP1"/>
    <property type="match status" value="1"/>
</dbReference>
<dbReference type="GO" id="GO:0006954">
    <property type="term" value="P:inflammatory response"/>
    <property type="evidence" value="ECO:0007669"/>
    <property type="project" value="UniProtKB-KW"/>
</dbReference>
<feature type="domain" description="CARD" evidence="8">
    <location>
        <begin position="254"/>
        <end position="344"/>
    </location>
</feature>
<dbReference type="Pfam" id="PF03259">
    <property type="entry name" value="Robl_LC7"/>
    <property type="match status" value="1"/>
</dbReference>
<gene>
    <name evidence="10" type="ORF">ROHU_025192</name>
</gene>
<dbReference type="InterPro" id="IPR051249">
    <property type="entry name" value="NLRP_Inflammasome"/>
</dbReference>
<accession>A0A498MLC4</accession>
<proteinExistence type="inferred from homology"/>
<dbReference type="InterPro" id="IPR025307">
    <property type="entry name" value="FIIND_dom"/>
</dbReference>
<dbReference type="GO" id="GO:0045087">
    <property type="term" value="P:innate immune response"/>
    <property type="evidence" value="ECO:0007669"/>
    <property type="project" value="UniProtKB-KW"/>
</dbReference>
<organism evidence="10 11">
    <name type="scientific">Labeo rohita</name>
    <name type="common">Indian major carp</name>
    <name type="synonym">Cyprinus rohita</name>
    <dbReference type="NCBI Taxonomy" id="84645"/>
    <lineage>
        <taxon>Eukaryota</taxon>
        <taxon>Metazoa</taxon>
        <taxon>Chordata</taxon>
        <taxon>Craniata</taxon>
        <taxon>Vertebrata</taxon>
        <taxon>Euteleostomi</taxon>
        <taxon>Actinopterygii</taxon>
        <taxon>Neopterygii</taxon>
        <taxon>Teleostei</taxon>
        <taxon>Ostariophysi</taxon>
        <taxon>Cypriniformes</taxon>
        <taxon>Cyprinidae</taxon>
        <taxon>Labeoninae</taxon>
        <taxon>Labeonini</taxon>
        <taxon>Labeo</taxon>
    </lineage>
</organism>
<dbReference type="STRING" id="84645.A0A498MLC4"/>
<keyword evidence="4" id="KW-0399">Innate immunity</keyword>
<comment type="similarity">
    <text evidence="2">Belongs to the GAMAD family.</text>
</comment>
<feature type="region of interest" description="Disordered" evidence="7">
    <location>
        <begin position="1"/>
        <end position="35"/>
    </location>
</feature>
<dbReference type="InterPro" id="IPR011029">
    <property type="entry name" value="DEATH-like_dom_sf"/>
</dbReference>
<keyword evidence="5" id="KW-0391">Immunity</keyword>
<evidence type="ECO:0000256" key="1">
    <source>
        <dbReference type="ARBA" id="ARBA00004514"/>
    </source>
</evidence>
<dbReference type="Pfam" id="PF00619">
    <property type="entry name" value="CARD"/>
    <property type="match status" value="1"/>
</dbReference>
<evidence type="ECO:0000256" key="7">
    <source>
        <dbReference type="SAM" id="MobiDB-lite"/>
    </source>
</evidence>
<feature type="compositionally biased region" description="Basic and acidic residues" evidence="7">
    <location>
        <begin position="1"/>
        <end position="23"/>
    </location>
</feature>
<name>A0A498MLC4_LABRO</name>
<dbReference type="InterPro" id="IPR004942">
    <property type="entry name" value="Roadblock/LAMTOR2_dom"/>
</dbReference>
<comment type="caution">
    <text evidence="10">The sequence shown here is derived from an EMBL/GenBank/DDBJ whole genome shotgun (WGS) entry which is preliminary data.</text>
</comment>
<reference evidence="10 11" key="1">
    <citation type="submission" date="2018-03" db="EMBL/GenBank/DDBJ databases">
        <title>Draft genome sequence of Rohu Carp (Labeo rohita).</title>
        <authorList>
            <person name="Das P."/>
            <person name="Kushwaha B."/>
            <person name="Joshi C.G."/>
            <person name="Kumar D."/>
            <person name="Nagpure N.S."/>
            <person name="Sahoo L."/>
            <person name="Das S.P."/>
            <person name="Bit A."/>
            <person name="Patnaik S."/>
            <person name="Meher P.K."/>
            <person name="Jayasankar P."/>
            <person name="Koringa P.G."/>
            <person name="Patel N.V."/>
            <person name="Hinsu A.T."/>
            <person name="Kumar R."/>
            <person name="Pandey M."/>
            <person name="Agarwal S."/>
            <person name="Srivastava S."/>
            <person name="Singh M."/>
            <person name="Iquebal M.A."/>
            <person name="Jaiswal S."/>
            <person name="Angadi U.B."/>
            <person name="Kumar N."/>
            <person name="Raza M."/>
            <person name="Shah T.M."/>
            <person name="Rai A."/>
            <person name="Jena J.K."/>
        </authorList>
    </citation>
    <scope>NUCLEOTIDE SEQUENCE [LARGE SCALE GENOMIC DNA]</scope>
    <source>
        <strain evidence="10">DASCIFA01</strain>
        <tissue evidence="10">Testis</tissue>
    </source>
</reference>
<feature type="domain" description="FIIND" evidence="9">
    <location>
        <begin position="30"/>
        <end position="343"/>
    </location>
</feature>